<dbReference type="FunFam" id="1.25.40.10:FF:000016">
    <property type="entry name" value="probable serine/threonine-protein kinase At4g35230"/>
    <property type="match status" value="1"/>
</dbReference>
<dbReference type="InterPro" id="IPR011990">
    <property type="entry name" value="TPR-like_helical_dom_sf"/>
</dbReference>
<dbReference type="InterPro" id="IPR036134">
    <property type="entry name" value="Crypto/Photolyase_FAD-like_sf"/>
</dbReference>
<dbReference type="AlphaFoldDB" id="A0AAW2D141"/>
<gene>
    <name evidence="3" type="ORF">SO802_011360</name>
</gene>
<dbReference type="PANTHER" id="PTHR10211">
    <property type="entry name" value="DEOXYRIBODIPYRIMIDINE PHOTOLYASE"/>
    <property type="match status" value="1"/>
</dbReference>
<accession>A0AAW2D141</accession>
<evidence type="ECO:0000259" key="2">
    <source>
        <dbReference type="PROSITE" id="PS50866"/>
    </source>
</evidence>
<dbReference type="SMART" id="SM00220">
    <property type="entry name" value="S_TKc"/>
    <property type="match status" value="1"/>
</dbReference>
<dbReference type="Gene3D" id="3.30.200.20">
    <property type="entry name" value="Phosphorylase Kinase, domain 1"/>
    <property type="match status" value="1"/>
</dbReference>
<dbReference type="SMART" id="SM01190">
    <property type="entry name" value="EMP24_GP25L"/>
    <property type="match status" value="1"/>
</dbReference>
<comment type="caution">
    <text evidence="3">The sequence shown here is derived from an EMBL/GenBank/DDBJ whole genome shotgun (WGS) entry which is preliminary data.</text>
</comment>
<dbReference type="InterPro" id="IPR000719">
    <property type="entry name" value="Prot_kinase_dom"/>
</dbReference>
<dbReference type="InterPro" id="IPR011009">
    <property type="entry name" value="Kinase-like_dom_sf"/>
</dbReference>
<evidence type="ECO:0000313" key="4">
    <source>
        <dbReference type="Proteomes" id="UP001459277"/>
    </source>
</evidence>
<feature type="chain" id="PRO_5043475340" description="GOLD domain-containing protein" evidence="1">
    <location>
        <begin position="27"/>
        <end position="538"/>
    </location>
</feature>
<dbReference type="SUPFAM" id="SSF48452">
    <property type="entry name" value="TPR-like"/>
    <property type="match status" value="1"/>
</dbReference>
<dbReference type="InterPro" id="IPR052219">
    <property type="entry name" value="Photolyase_Class-2"/>
</dbReference>
<dbReference type="EMBL" id="JAZDWU010000004">
    <property type="protein sequence ID" value="KAL0003799.1"/>
    <property type="molecule type" value="Genomic_DNA"/>
</dbReference>
<reference evidence="3 4" key="1">
    <citation type="submission" date="2024-01" db="EMBL/GenBank/DDBJ databases">
        <title>A telomere-to-telomere, gap-free genome of sweet tea (Lithocarpus litseifolius).</title>
        <authorList>
            <person name="Zhou J."/>
        </authorList>
    </citation>
    <scope>NUCLEOTIDE SEQUENCE [LARGE SCALE GENOMIC DNA]</scope>
    <source>
        <strain evidence="3">Zhou-2022a</strain>
        <tissue evidence="3">Leaf</tissue>
    </source>
</reference>
<dbReference type="Gene3D" id="1.25.40.10">
    <property type="entry name" value="Tetratricopeptide repeat domain"/>
    <property type="match status" value="1"/>
</dbReference>
<dbReference type="GO" id="GO:0000719">
    <property type="term" value="P:photoreactive repair"/>
    <property type="evidence" value="ECO:0007669"/>
    <property type="project" value="TreeGrafter"/>
</dbReference>
<dbReference type="GO" id="GO:0005524">
    <property type="term" value="F:ATP binding"/>
    <property type="evidence" value="ECO:0007669"/>
    <property type="project" value="InterPro"/>
</dbReference>
<dbReference type="Pfam" id="PF01105">
    <property type="entry name" value="EMP24_GP25L"/>
    <property type="match status" value="1"/>
</dbReference>
<keyword evidence="4" id="KW-1185">Reference proteome</keyword>
<protein>
    <recommendedName>
        <fullName evidence="2">GOLD domain-containing protein</fullName>
    </recommendedName>
</protein>
<evidence type="ECO:0000256" key="1">
    <source>
        <dbReference type="SAM" id="SignalP"/>
    </source>
</evidence>
<proteinExistence type="predicted"/>
<evidence type="ECO:0000313" key="3">
    <source>
        <dbReference type="EMBL" id="KAL0003799.1"/>
    </source>
</evidence>
<dbReference type="PANTHER" id="PTHR10211:SF0">
    <property type="entry name" value="DEOXYRIBODIPYRIMIDINE PHOTO-LYASE"/>
    <property type="match status" value="1"/>
</dbReference>
<dbReference type="SUPFAM" id="SSF48173">
    <property type="entry name" value="Cryptochrome/photolyase FAD-binding domain"/>
    <property type="match status" value="1"/>
</dbReference>
<dbReference type="InterPro" id="IPR058209">
    <property type="entry name" value="TPR_BSK1_C"/>
</dbReference>
<dbReference type="Proteomes" id="UP001459277">
    <property type="component" value="Unassembled WGS sequence"/>
</dbReference>
<organism evidence="3 4">
    <name type="scientific">Lithocarpus litseifolius</name>
    <dbReference type="NCBI Taxonomy" id="425828"/>
    <lineage>
        <taxon>Eukaryota</taxon>
        <taxon>Viridiplantae</taxon>
        <taxon>Streptophyta</taxon>
        <taxon>Embryophyta</taxon>
        <taxon>Tracheophyta</taxon>
        <taxon>Spermatophyta</taxon>
        <taxon>Magnoliopsida</taxon>
        <taxon>eudicotyledons</taxon>
        <taxon>Gunneridae</taxon>
        <taxon>Pentapetalae</taxon>
        <taxon>rosids</taxon>
        <taxon>fabids</taxon>
        <taxon>Fagales</taxon>
        <taxon>Fagaceae</taxon>
        <taxon>Lithocarpus</taxon>
    </lineage>
</organism>
<dbReference type="Gene3D" id="1.10.579.10">
    <property type="entry name" value="DNA Cyclobutane Dipyrimidine Photolyase, subunit A, domain 3"/>
    <property type="match status" value="1"/>
</dbReference>
<dbReference type="SUPFAM" id="SSF56112">
    <property type="entry name" value="Protein kinase-like (PK-like)"/>
    <property type="match status" value="1"/>
</dbReference>
<keyword evidence="1" id="KW-0732">Signal</keyword>
<feature type="domain" description="GOLD" evidence="2">
    <location>
        <begin position="36"/>
        <end position="148"/>
    </location>
</feature>
<dbReference type="PROSITE" id="PS50866">
    <property type="entry name" value="GOLD"/>
    <property type="match status" value="1"/>
</dbReference>
<dbReference type="GO" id="GO:0004672">
    <property type="term" value="F:protein kinase activity"/>
    <property type="evidence" value="ECO:0007669"/>
    <property type="project" value="InterPro"/>
</dbReference>
<dbReference type="Gene3D" id="1.10.510.10">
    <property type="entry name" value="Transferase(Phosphotransferase) domain 1"/>
    <property type="match status" value="2"/>
</dbReference>
<sequence>MIQIETHKKLLILVITYGLLSCTTESIRFELQSSHTKCIAEELKINSMTVGKYSVVNPNEDIPLPDFHKVTVRVTSSNGNSYHHGDKVPSGKFAFVTVEAGDYMACFWAPDHQPPITSTIDFEWKTGVAAKDWSSVAKKGQVDTSTHVCLITDFCPGGELFALLDKQPMKLFKEDSARFYAAEVVIGLEYLHCLGILLYEMLYGHTPFRGKNRQKTFANILYKDLTFPSSISSERDFAAAHAVSEAAKTRVVNGINDSLIYLLPVILKAVDTFLEELIVRGELVDNFCFYQHHYDSLQGAWEWARRTLMDRASDEREHIYTREQLEKAKTADPLWNASQLEMVYYGKMHGFMWMYWAKKILEWTRGLEEALEISIYLNDKMAGTQVDTLAACGQYAAFMISCIVLQQSAEGPAVILKNQKVSFQLWTNQRQETLNSKKRGDAAFRFKDFANALSYYTQFIDGGTMISPTVFARRCLCYLMSEMPQEALGYAMQAQVIAPEWPTAFYLQAAALFSLGMDYDAQESLKDGTSLGTQRHRN</sequence>
<dbReference type="InterPro" id="IPR009038">
    <property type="entry name" value="GOLD_dom"/>
</dbReference>
<name>A0AAW2D141_9ROSI</name>
<dbReference type="GO" id="GO:0003904">
    <property type="term" value="F:deoxyribodipyrimidine photo-lyase activity"/>
    <property type="evidence" value="ECO:0007669"/>
    <property type="project" value="TreeGrafter"/>
</dbReference>
<feature type="signal peptide" evidence="1">
    <location>
        <begin position="1"/>
        <end position="26"/>
    </location>
</feature>
<dbReference type="Pfam" id="PF25575">
    <property type="entry name" value="TPR_BSK1_C"/>
    <property type="match status" value="1"/>
</dbReference>